<feature type="transmembrane region" description="Helical" evidence="8">
    <location>
        <begin position="26"/>
        <end position="52"/>
    </location>
</feature>
<evidence type="ECO:0000259" key="9">
    <source>
        <dbReference type="PROSITE" id="PS50850"/>
    </source>
</evidence>
<dbReference type="PROSITE" id="PS50850">
    <property type="entry name" value="MFS"/>
    <property type="match status" value="1"/>
</dbReference>
<name>A0AAN7T2U5_9EURO</name>
<feature type="transmembrane region" description="Helical" evidence="8">
    <location>
        <begin position="72"/>
        <end position="91"/>
    </location>
</feature>
<feature type="region of interest" description="Disordered" evidence="7">
    <location>
        <begin position="262"/>
        <end position="288"/>
    </location>
</feature>
<proteinExistence type="inferred from homology"/>
<feature type="transmembrane region" description="Helical" evidence="8">
    <location>
        <begin position="160"/>
        <end position="182"/>
    </location>
</feature>
<evidence type="ECO:0000256" key="7">
    <source>
        <dbReference type="SAM" id="MobiDB-lite"/>
    </source>
</evidence>
<protein>
    <recommendedName>
        <fullName evidence="9">Major facilitator superfamily (MFS) profile domain-containing protein</fullName>
    </recommendedName>
</protein>
<dbReference type="PANTHER" id="PTHR23506:SF23">
    <property type="entry name" value="GH10249P"/>
    <property type="match status" value="1"/>
</dbReference>
<dbReference type="InterPro" id="IPR001958">
    <property type="entry name" value="Tet-R_TetA/multi-R_MdtG-like"/>
</dbReference>
<dbReference type="GO" id="GO:0022857">
    <property type="term" value="F:transmembrane transporter activity"/>
    <property type="evidence" value="ECO:0007669"/>
    <property type="project" value="InterPro"/>
</dbReference>
<dbReference type="GO" id="GO:0016020">
    <property type="term" value="C:membrane"/>
    <property type="evidence" value="ECO:0007669"/>
    <property type="project" value="UniProtKB-SubCell"/>
</dbReference>
<dbReference type="PANTHER" id="PTHR23506">
    <property type="entry name" value="GH10249P"/>
    <property type="match status" value="1"/>
</dbReference>
<evidence type="ECO:0000256" key="8">
    <source>
        <dbReference type="SAM" id="Phobius"/>
    </source>
</evidence>
<keyword evidence="5 8" id="KW-1133">Transmembrane helix</keyword>
<evidence type="ECO:0000256" key="1">
    <source>
        <dbReference type="ARBA" id="ARBA00004141"/>
    </source>
</evidence>
<evidence type="ECO:0000256" key="2">
    <source>
        <dbReference type="ARBA" id="ARBA00006829"/>
    </source>
</evidence>
<dbReference type="EMBL" id="JAVRRJ010000002">
    <property type="protein sequence ID" value="KAK5088582.1"/>
    <property type="molecule type" value="Genomic_DNA"/>
</dbReference>
<evidence type="ECO:0000256" key="6">
    <source>
        <dbReference type="ARBA" id="ARBA00023136"/>
    </source>
</evidence>
<comment type="subcellular location">
    <subcellularLocation>
        <location evidence="1">Membrane</location>
        <topology evidence="1">Multi-pass membrane protein</topology>
    </subcellularLocation>
</comment>
<feature type="transmembrane region" description="Helical" evidence="8">
    <location>
        <begin position="130"/>
        <end position="148"/>
    </location>
</feature>
<feature type="transmembrane region" description="Helical" evidence="8">
    <location>
        <begin position="318"/>
        <end position="339"/>
    </location>
</feature>
<dbReference type="Proteomes" id="UP001309876">
    <property type="component" value="Unassembled WGS sequence"/>
</dbReference>
<keyword evidence="4 8" id="KW-0812">Transmembrane</keyword>
<comment type="similarity">
    <text evidence="2">Belongs to the major facilitator superfamily. Vesicular transporter family.</text>
</comment>
<dbReference type="AlphaFoldDB" id="A0AAN7T2U5"/>
<feature type="transmembrane region" description="Helical" evidence="8">
    <location>
        <begin position="345"/>
        <end position="366"/>
    </location>
</feature>
<dbReference type="InterPro" id="IPR011701">
    <property type="entry name" value="MFS"/>
</dbReference>
<reference evidence="10 11" key="1">
    <citation type="submission" date="2023-08" db="EMBL/GenBank/DDBJ databases">
        <title>Black Yeasts Isolated from many extreme environments.</title>
        <authorList>
            <person name="Coleine C."/>
            <person name="Stajich J.E."/>
            <person name="Selbmann L."/>
        </authorList>
    </citation>
    <scope>NUCLEOTIDE SEQUENCE [LARGE SCALE GENOMIC DNA]</scope>
    <source>
        <strain evidence="10 11">CCFEE 5910</strain>
    </source>
</reference>
<evidence type="ECO:0000256" key="3">
    <source>
        <dbReference type="ARBA" id="ARBA00022448"/>
    </source>
</evidence>
<feature type="compositionally biased region" description="Polar residues" evidence="7">
    <location>
        <begin position="266"/>
        <end position="279"/>
    </location>
</feature>
<keyword evidence="11" id="KW-1185">Reference proteome</keyword>
<feature type="transmembrane region" description="Helical" evidence="8">
    <location>
        <begin position="103"/>
        <end position="124"/>
    </location>
</feature>
<keyword evidence="3" id="KW-0813">Transport</keyword>
<sequence length="526" mass="56986">MAFGRWLNRCLHCMSTPWLLEARSSAWFVVVAVGVAVFNESWLYAVVSPVYPTALRDRFGVKPEDVQNWVDWLFGIEAAGLMVSSPIFGYISDRIAKRKRLLVWSTVVLLGAHAMQCFARHMALLVLGRFLQGGCAGVVWCIGLALVADTAESNRVGQMLGYASAPYSAAVALGPVLGGIIYEKAGYYAVFGLGFGLIGLQLVLLPLLIEEKDVKQQGQRNGSSDSELVSQVQVVEKPEVKKVPTTRSRKIETGVFSIPLGDDLHPTTSKESTLSASQPSGDRWSTSSLLSSGRSIKRRISKSPLWILIKSRRLQATCLANIVTAMILASFDVTLPLFAEEIFAWTPLGSGLLFLALAVPTVLQPLWGRLADKYGTRFPVFTGLLLCVAPYACLRLVNHKSVAQVVTLCSLLFFIGLGASLSLAATMADFSCVANEKERKSPGSMGKTGALAQSYVLFNTSWGIGELVGSNIAGIMRQGNGWGIMGWCFAAICGAGAIIALLWCEGWIVDNASRRQRERKEAYSSA</sequence>
<feature type="transmembrane region" description="Helical" evidence="8">
    <location>
        <begin position="403"/>
        <end position="424"/>
    </location>
</feature>
<evidence type="ECO:0000256" key="4">
    <source>
        <dbReference type="ARBA" id="ARBA00022692"/>
    </source>
</evidence>
<evidence type="ECO:0000256" key="5">
    <source>
        <dbReference type="ARBA" id="ARBA00022989"/>
    </source>
</evidence>
<dbReference type="InterPro" id="IPR050930">
    <property type="entry name" value="MFS_Vesicular_Transporter"/>
</dbReference>
<accession>A0AAN7T2U5</accession>
<dbReference type="InterPro" id="IPR036259">
    <property type="entry name" value="MFS_trans_sf"/>
</dbReference>
<gene>
    <name evidence="10" type="ORF">LTR05_002802</name>
</gene>
<evidence type="ECO:0000313" key="11">
    <source>
        <dbReference type="Proteomes" id="UP001309876"/>
    </source>
</evidence>
<feature type="transmembrane region" description="Helical" evidence="8">
    <location>
        <begin position="378"/>
        <end position="397"/>
    </location>
</feature>
<comment type="caution">
    <text evidence="10">The sequence shown here is derived from an EMBL/GenBank/DDBJ whole genome shotgun (WGS) entry which is preliminary data.</text>
</comment>
<feature type="transmembrane region" description="Helical" evidence="8">
    <location>
        <begin position="188"/>
        <end position="209"/>
    </location>
</feature>
<keyword evidence="6 8" id="KW-0472">Membrane</keyword>
<evidence type="ECO:0000313" key="10">
    <source>
        <dbReference type="EMBL" id="KAK5088582.1"/>
    </source>
</evidence>
<dbReference type="InterPro" id="IPR020846">
    <property type="entry name" value="MFS_dom"/>
</dbReference>
<dbReference type="Pfam" id="PF07690">
    <property type="entry name" value="MFS_1"/>
    <property type="match status" value="1"/>
</dbReference>
<dbReference type="Gene3D" id="1.20.1250.20">
    <property type="entry name" value="MFS general substrate transporter like domains"/>
    <property type="match status" value="2"/>
</dbReference>
<dbReference type="CDD" id="cd17325">
    <property type="entry name" value="MFS_MdtG_SLC18_like"/>
    <property type="match status" value="1"/>
</dbReference>
<feature type="transmembrane region" description="Helical" evidence="8">
    <location>
        <begin position="484"/>
        <end position="509"/>
    </location>
</feature>
<organism evidence="10 11">
    <name type="scientific">Lithohypha guttulata</name>
    <dbReference type="NCBI Taxonomy" id="1690604"/>
    <lineage>
        <taxon>Eukaryota</taxon>
        <taxon>Fungi</taxon>
        <taxon>Dikarya</taxon>
        <taxon>Ascomycota</taxon>
        <taxon>Pezizomycotina</taxon>
        <taxon>Eurotiomycetes</taxon>
        <taxon>Chaetothyriomycetidae</taxon>
        <taxon>Chaetothyriales</taxon>
        <taxon>Trichomeriaceae</taxon>
        <taxon>Lithohypha</taxon>
    </lineage>
</organism>
<feature type="domain" description="Major facilitator superfamily (MFS) profile" evidence="9">
    <location>
        <begin position="29"/>
        <end position="508"/>
    </location>
</feature>
<dbReference type="SUPFAM" id="SSF103473">
    <property type="entry name" value="MFS general substrate transporter"/>
    <property type="match status" value="1"/>
</dbReference>
<dbReference type="PRINTS" id="PR01035">
    <property type="entry name" value="TCRTETA"/>
</dbReference>